<comment type="caution">
    <text evidence="11">The sequence shown here is derived from an EMBL/GenBank/DDBJ whole genome shotgun (WGS) entry which is preliminary data.</text>
</comment>
<evidence type="ECO:0000256" key="1">
    <source>
        <dbReference type="ARBA" id="ARBA00004323"/>
    </source>
</evidence>
<evidence type="ECO:0000256" key="4">
    <source>
        <dbReference type="ARBA" id="ARBA00022679"/>
    </source>
</evidence>
<dbReference type="PANTHER" id="PTHR11214">
    <property type="entry name" value="BETA-1,3-N-ACETYLGLUCOSAMINYLTRANSFERASE"/>
    <property type="match status" value="1"/>
</dbReference>
<dbReference type="PANTHER" id="PTHR11214:SF23">
    <property type="entry name" value="N-ACETYLLACTOSAMINIDE BETA-1,3-N-ACETYLGLUCOSAMINYLTRANSFERASE 3"/>
    <property type="match status" value="1"/>
</dbReference>
<evidence type="ECO:0000256" key="7">
    <source>
        <dbReference type="ARBA" id="ARBA00022989"/>
    </source>
</evidence>
<keyword evidence="6" id="KW-0735">Signal-anchor</keyword>
<dbReference type="AlphaFoldDB" id="A0A6A4SZI6"/>
<evidence type="ECO:0000256" key="6">
    <source>
        <dbReference type="ARBA" id="ARBA00022968"/>
    </source>
</evidence>
<protein>
    <recommendedName>
        <fullName evidence="10">Hexosyltransferase</fullName>
        <ecNumber evidence="10">2.4.1.-</ecNumber>
    </recommendedName>
</protein>
<dbReference type="GO" id="GO:0000139">
    <property type="term" value="C:Golgi membrane"/>
    <property type="evidence" value="ECO:0007669"/>
    <property type="project" value="UniProtKB-SubCell"/>
</dbReference>
<comment type="subcellular location">
    <subcellularLocation>
        <location evidence="1 10">Golgi apparatus membrane</location>
        <topology evidence="1 10">Single-pass type II membrane protein</topology>
    </subcellularLocation>
</comment>
<dbReference type="Proteomes" id="UP000438429">
    <property type="component" value="Unassembled WGS sequence"/>
</dbReference>
<dbReference type="InterPro" id="IPR002659">
    <property type="entry name" value="Glyco_trans_31"/>
</dbReference>
<reference evidence="11 12" key="1">
    <citation type="submission" date="2019-06" db="EMBL/GenBank/DDBJ databases">
        <title>Draft genomes of female and male turbot (Scophthalmus maximus).</title>
        <authorList>
            <person name="Xu H."/>
            <person name="Xu X.-W."/>
            <person name="Shao C."/>
            <person name="Chen S."/>
        </authorList>
    </citation>
    <scope>NUCLEOTIDE SEQUENCE [LARGE SCALE GENOMIC DNA]</scope>
    <source>
        <strain evidence="11">Ysfricsl-2016a</strain>
        <tissue evidence="11">Blood</tissue>
    </source>
</reference>
<name>A0A6A4SZI6_SCOMX</name>
<comment type="similarity">
    <text evidence="2 10">Belongs to the glycosyltransferase 31 family.</text>
</comment>
<evidence type="ECO:0000313" key="12">
    <source>
        <dbReference type="Proteomes" id="UP000438429"/>
    </source>
</evidence>
<evidence type="ECO:0000256" key="8">
    <source>
        <dbReference type="ARBA" id="ARBA00023034"/>
    </source>
</evidence>
<proteinExistence type="inferred from homology"/>
<evidence type="ECO:0000313" key="11">
    <source>
        <dbReference type="EMBL" id="KAF0038185.1"/>
    </source>
</evidence>
<keyword evidence="3 10" id="KW-0328">Glycosyltransferase</keyword>
<keyword evidence="5" id="KW-0812">Transmembrane</keyword>
<keyword evidence="9" id="KW-0472">Membrane</keyword>
<dbReference type="GO" id="GO:0008194">
    <property type="term" value="F:UDP-glycosyltransferase activity"/>
    <property type="evidence" value="ECO:0007669"/>
    <property type="project" value="TreeGrafter"/>
</dbReference>
<dbReference type="GO" id="GO:0016758">
    <property type="term" value="F:hexosyltransferase activity"/>
    <property type="evidence" value="ECO:0007669"/>
    <property type="project" value="InterPro"/>
</dbReference>
<evidence type="ECO:0000256" key="10">
    <source>
        <dbReference type="RuleBase" id="RU363063"/>
    </source>
</evidence>
<dbReference type="Gene3D" id="3.90.550.50">
    <property type="match status" value="1"/>
</dbReference>
<keyword evidence="4" id="KW-0808">Transferase</keyword>
<accession>A0A6A4SZI6</accession>
<keyword evidence="8 10" id="KW-0333">Golgi apparatus</keyword>
<dbReference type="Pfam" id="PF01762">
    <property type="entry name" value="Galactosyl_T"/>
    <property type="match status" value="1"/>
</dbReference>
<organism evidence="11 12">
    <name type="scientific">Scophthalmus maximus</name>
    <name type="common">Turbot</name>
    <name type="synonym">Psetta maxima</name>
    <dbReference type="NCBI Taxonomy" id="52904"/>
    <lineage>
        <taxon>Eukaryota</taxon>
        <taxon>Metazoa</taxon>
        <taxon>Chordata</taxon>
        <taxon>Craniata</taxon>
        <taxon>Vertebrata</taxon>
        <taxon>Euteleostomi</taxon>
        <taxon>Actinopterygii</taxon>
        <taxon>Neopterygii</taxon>
        <taxon>Teleostei</taxon>
        <taxon>Neoteleostei</taxon>
        <taxon>Acanthomorphata</taxon>
        <taxon>Carangaria</taxon>
        <taxon>Pleuronectiformes</taxon>
        <taxon>Pleuronectoidei</taxon>
        <taxon>Scophthalmidae</taxon>
        <taxon>Scophthalmus</taxon>
    </lineage>
</organism>
<gene>
    <name evidence="11" type="ORF">F2P81_008669</name>
</gene>
<dbReference type="GO" id="GO:0006493">
    <property type="term" value="P:protein O-linked glycosylation"/>
    <property type="evidence" value="ECO:0007669"/>
    <property type="project" value="TreeGrafter"/>
</dbReference>
<dbReference type="GO" id="GO:0030311">
    <property type="term" value="P:poly-N-acetyllactosamine biosynthetic process"/>
    <property type="evidence" value="ECO:0007669"/>
    <property type="project" value="TreeGrafter"/>
</dbReference>
<evidence type="ECO:0000256" key="5">
    <source>
        <dbReference type="ARBA" id="ARBA00022692"/>
    </source>
</evidence>
<dbReference type="EMBL" id="VEVO01000008">
    <property type="protein sequence ID" value="KAF0038185.1"/>
    <property type="molecule type" value="Genomic_DNA"/>
</dbReference>
<dbReference type="EC" id="2.4.1.-" evidence="10"/>
<evidence type="ECO:0000256" key="3">
    <source>
        <dbReference type="ARBA" id="ARBA00022676"/>
    </source>
</evidence>
<evidence type="ECO:0000256" key="2">
    <source>
        <dbReference type="ARBA" id="ARBA00008661"/>
    </source>
</evidence>
<sequence>MLLDVPDKCGGAEASDGVFLLLVIKSSPGNYENREVLRKTWAKERLHNGALIRRLFITGTEQTGFEKARQNQLLQLEQSEYGDILQWDFTDSFYNLTLKQVLFLQWIDRNCPHVRFLLNGDDDVFANTGKMVEYLQGLDGNDGDKHLFSGNVIYNSSPIRSPSKCESRIAGDYDKNPINNILNKIVDELRIRFERKSRSRLLEQQLLH</sequence>
<evidence type="ECO:0000256" key="9">
    <source>
        <dbReference type="ARBA" id="ARBA00023136"/>
    </source>
</evidence>
<keyword evidence="7" id="KW-1133">Transmembrane helix</keyword>